<dbReference type="Gene3D" id="3.40.430.10">
    <property type="entry name" value="Dihydrofolate Reductase, subunit A"/>
    <property type="match status" value="1"/>
</dbReference>
<dbReference type="Gene3D" id="3.40.140.10">
    <property type="entry name" value="Cytidine Deaminase, domain 2"/>
    <property type="match status" value="1"/>
</dbReference>
<keyword evidence="9 13" id="KW-0862">Zinc</keyword>
<evidence type="ECO:0000256" key="12">
    <source>
        <dbReference type="ARBA" id="ARBA00023268"/>
    </source>
</evidence>
<feature type="binding site" evidence="16">
    <location>
        <position position="91"/>
    </location>
    <ligand>
        <name>Zn(2+)</name>
        <dbReference type="ChEBI" id="CHEBI:29105"/>
        <note>catalytic</note>
    </ligand>
</feature>
<evidence type="ECO:0000313" key="18">
    <source>
        <dbReference type="EMBL" id="ABM03257.1"/>
    </source>
</evidence>
<comment type="function">
    <text evidence="1 13">Converts 2,5-diamino-6-(ribosylamino)-4(3h)-pyrimidinone 5'-phosphate into 5-amino-6-(ribosylamino)-2,4(1h,3h)-pyrimidinedione 5'-phosphate.</text>
</comment>
<keyword evidence="8 13" id="KW-0378">Hydrolase</keyword>
<evidence type="ECO:0000256" key="13">
    <source>
        <dbReference type="PIRNR" id="PIRNR006769"/>
    </source>
</evidence>
<evidence type="ECO:0000256" key="9">
    <source>
        <dbReference type="ARBA" id="ARBA00022833"/>
    </source>
</evidence>
<dbReference type="STRING" id="357804.Ping_1440"/>
<comment type="similarity">
    <text evidence="4 13">In the N-terminal section; belongs to the cytidine and deoxycytidylate deaminase family.</text>
</comment>
<dbReference type="GO" id="GO:0008703">
    <property type="term" value="F:5-amino-6-(5-phosphoribosylamino)uracil reductase activity"/>
    <property type="evidence" value="ECO:0007669"/>
    <property type="project" value="UniProtKB-EC"/>
</dbReference>
<dbReference type="InterPro" id="IPR004794">
    <property type="entry name" value="Eubact_RibD"/>
</dbReference>
<feature type="binding site" evidence="16">
    <location>
        <position position="57"/>
    </location>
    <ligand>
        <name>Zn(2+)</name>
        <dbReference type="ChEBI" id="CHEBI:29105"/>
        <note>catalytic</note>
    </ligand>
</feature>
<evidence type="ECO:0000256" key="16">
    <source>
        <dbReference type="PIRSR" id="PIRSR006769-3"/>
    </source>
</evidence>
<feature type="binding site" evidence="15">
    <location>
        <position position="175"/>
    </location>
    <ligand>
        <name>substrate</name>
    </ligand>
</feature>
<evidence type="ECO:0000256" key="5">
    <source>
        <dbReference type="ARBA" id="ARBA00007417"/>
    </source>
</evidence>
<comment type="catalytic activity">
    <reaction evidence="13">
        <text>2,5-diamino-6-hydroxy-4-(5-phosphoribosylamino)-pyrimidine + H2O + H(+) = 5-amino-6-(5-phospho-D-ribosylamino)uracil + NH4(+)</text>
        <dbReference type="Rhea" id="RHEA:21868"/>
        <dbReference type="ChEBI" id="CHEBI:15377"/>
        <dbReference type="ChEBI" id="CHEBI:15378"/>
        <dbReference type="ChEBI" id="CHEBI:28938"/>
        <dbReference type="ChEBI" id="CHEBI:58453"/>
        <dbReference type="ChEBI" id="CHEBI:58614"/>
        <dbReference type="EC" id="3.5.4.26"/>
    </reaction>
</comment>
<feature type="binding site" evidence="15">
    <location>
        <position position="211"/>
    </location>
    <ligand>
        <name>substrate</name>
    </ligand>
</feature>
<evidence type="ECO:0000256" key="15">
    <source>
        <dbReference type="PIRSR" id="PIRSR006769-2"/>
    </source>
</evidence>
<evidence type="ECO:0000256" key="2">
    <source>
        <dbReference type="ARBA" id="ARBA00004882"/>
    </source>
</evidence>
<dbReference type="Pfam" id="PF01872">
    <property type="entry name" value="RibD_C"/>
    <property type="match status" value="1"/>
</dbReference>
<dbReference type="KEGG" id="pin:Ping_1440"/>
<dbReference type="FunFam" id="3.40.140.10:FF:000025">
    <property type="entry name" value="Riboflavin biosynthesis protein RibD"/>
    <property type="match status" value="1"/>
</dbReference>
<dbReference type="EC" id="1.1.1.193" evidence="13"/>
<comment type="catalytic activity">
    <reaction evidence="13">
        <text>5-amino-6-(5-phospho-D-ribitylamino)uracil + NADP(+) = 5-amino-6-(5-phospho-D-ribosylamino)uracil + NADPH + H(+)</text>
        <dbReference type="Rhea" id="RHEA:17845"/>
        <dbReference type="ChEBI" id="CHEBI:15378"/>
        <dbReference type="ChEBI" id="CHEBI:57783"/>
        <dbReference type="ChEBI" id="CHEBI:58349"/>
        <dbReference type="ChEBI" id="CHEBI:58421"/>
        <dbReference type="ChEBI" id="CHEBI:58453"/>
        <dbReference type="EC" id="1.1.1.193"/>
    </reaction>
</comment>
<dbReference type="InterPro" id="IPR024072">
    <property type="entry name" value="DHFR-like_dom_sf"/>
</dbReference>
<feature type="binding site" evidence="15">
    <location>
        <position position="315"/>
    </location>
    <ligand>
        <name>substrate</name>
    </ligand>
</feature>
<reference evidence="18 19" key="1">
    <citation type="submission" date="2007-01" db="EMBL/GenBank/DDBJ databases">
        <title>Complete sequence of Psychromonas ingrahamii 37.</title>
        <authorList>
            <consortium name="US DOE Joint Genome Institute"/>
            <person name="Copeland A."/>
            <person name="Lucas S."/>
            <person name="Lapidus A."/>
            <person name="Barry K."/>
            <person name="Detter J.C."/>
            <person name="Glavina del Rio T."/>
            <person name="Hammon N."/>
            <person name="Israni S."/>
            <person name="Dalin E."/>
            <person name="Tice H."/>
            <person name="Pitluck S."/>
            <person name="Thompson L.S."/>
            <person name="Brettin T."/>
            <person name="Bruce D."/>
            <person name="Han C."/>
            <person name="Tapia R."/>
            <person name="Schmutz J."/>
            <person name="Larimer F."/>
            <person name="Land M."/>
            <person name="Hauser L."/>
            <person name="Kyrpides N."/>
            <person name="Ivanova N."/>
            <person name="Staley J."/>
            <person name="Richardson P."/>
        </authorList>
    </citation>
    <scope>NUCLEOTIDE SEQUENCE [LARGE SCALE GENOMIC DNA]</scope>
    <source>
        <strain evidence="18 19">37</strain>
    </source>
</reference>
<dbReference type="EMBL" id="CP000510">
    <property type="protein sequence ID" value="ABM03257.1"/>
    <property type="molecule type" value="Genomic_DNA"/>
</dbReference>
<feature type="binding site" evidence="15">
    <location>
        <position position="207"/>
    </location>
    <ligand>
        <name>NADP(+)</name>
        <dbReference type="ChEBI" id="CHEBI:58349"/>
    </ligand>
</feature>
<evidence type="ECO:0000256" key="1">
    <source>
        <dbReference type="ARBA" id="ARBA00002151"/>
    </source>
</evidence>
<dbReference type="AlphaFoldDB" id="A1SUU2"/>
<comment type="pathway">
    <text evidence="3 13">Cofactor biosynthesis; riboflavin biosynthesis; 5-amino-6-(D-ribitylamino)uracil from GTP: step 3/4.</text>
</comment>
<feature type="domain" description="CMP/dCMP-type deaminase" evidence="17">
    <location>
        <begin position="8"/>
        <end position="130"/>
    </location>
</feature>
<evidence type="ECO:0000256" key="6">
    <source>
        <dbReference type="ARBA" id="ARBA00022619"/>
    </source>
</evidence>
<dbReference type="UniPathway" id="UPA00275">
    <property type="reaction ID" value="UER00401"/>
</dbReference>
<dbReference type="NCBIfam" id="TIGR00227">
    <property type="entry name" value="ribD_Cterm"/>
    <property type="match status" value="1"/>
</dbReference>
<keyword evidence="7 13" id="KW-0479">Metal-binding</keyword>
<feature type="binding site" evidence="15">
    <location>
        <position position="243"/>
    </location>
    <ligand>
        <name>NADP(+)</name>
        <dbReference type="ChEBI" id="CHEBI:58349"/>
    </ligand>
</feature>
<dbReference type="EC" id="3.5.4.26" evidence="13"/>
<dbReference type="Pfam" id="PF00383">
    <property type="entry name" value="dCMP_cyt_deam_1"/>
    <property type="match status" value="1"/>
</dbReference>
<dbReference type="InterPro" id="IPR011549">
    <property type="entry name" value="RibD_C"/>
</dbReference>
<keyword evidence="11 13" id="KW-0560">Oxidoreductase</keyword>
<keyword evidence="19" id="KW-1185">Reference proteome</keyword>
<evidence type="ECO:0000256" key="11">
    <source>
        <dbReference type="ARBA" id="ARBA00023002"/>
    </source>
</evidence>
<proteinExistence type="inferred from homology"/>
<dbReference type="RefSeq" id="WP_011769817.1">
    <property type="nucleotide sequence ID" value="NC_008709.1"/>
</dbReference>
<dbReference type="PIRSF" id="PIRSF006769">
    <property type="entry name" value="RibD"/>
    <property type="match status" value="1"/>
</dbReference>
<dbReference type="eggNOG" id="COG0117">
    <property type="taxonomic scope" value="Bacteria"/>
</dbReference>
<dbReference type="PROSITE" id="PS00903">
    <property type="entry name" value="CYT_DCMP_DEAMINASES_1"/>
    <property type="match status" value="1"/>
</dbReference>
<keyword evidence="10 13" id="KW-0521">NADP</keyword>
<keyword evidence="12" id="KW-0511">Multifunctional enzyme</keyword>
<keyword evidence="6 13" id="KW-0686">Riboflavin biosynthesis</keyword>
<dbReference type="PROSITE" id="PS51747">
    <property type="entry name" value="CYT_DCMP_DEAMINASES_2"/>
    <property type="match status" value="1"/>
</dbReference>
<feature type="binding site" evidence="16">
    <location>
        <position position="82"/>
    </location>
    <ligand>
        <name>Zn(2+)</name>
        <dbReference type="ChEBI" id="CHEBI:29105"/>
        <note>catalytic</note>
    </ligand>
</feature>
<dbReference type="GO" id="GO:0008270">
    <property type="term" value="F:zinc ion binding"/>
    <property type="evidence" value="ECO:0007669"/>
    <property type="project" value="InterPro"/>
</dbReference>
<feature type="active site" description="Proton donor" evidence="14">
    <location>
        <position position="59"/>
    </location>
</feature>
<feature type="binding site" evidence="15">
    <location>
        <position position="214"/>
    </location>
    <ligand>
        <name>substrate</name>
    </ligand>
</feature>
<dbReference type="GO" id="GO:0050661">
    <property type="term" value="F:NADP binding"/>
    <property type="evidence" value="ECO:0007669"/>
    <property type="project" value="InterPro"/>
</dbReference>
<dbReference type="Proteomes" id="UP000000639">
    <property type="component" value="Chromosome"/>
</dbReference>
<evidence type="ECO:0000313" key="19">
    <source>
        <dbReference type="Proteomes" id="UP000000639"/>
    </source>
</evidence>
<feature type="binding site" evidence="15">
    <location>
        <position position="203"/>
    </location>
    <ligand>
        <name>substrate</name>
    </ligand>
</feature>
<dbReference type="InterPro" id="IPR016192">
    <property type="entry name" value="APOBEC/CMP_deaminase_Zn-bd"/>
</dbReference>
<dbReference type="InterPro" id="IPR002125">
    <property type="entry name" value="CMP_dCMP_dom"/>
</dbReference>
<gene>
    <name evidence="18" type="ordered locus">Ping_1440</name>
</gene>
<evidence type="ECO:0000256" key="8">
    <source>
        <dbReference type="ARBA" id="ARBA00022801"/>
    </source>
</evidence>
<evidence type="ECO:0000256" key="10">
    <source>
        <dbReference type="ARBA" id="ARBA00022857"/>
    </source>
</evidence>
<dbReference type="OrthoDB" id="9800865at2"/>
<dbReference type="PANTHER" id="PTHR38011:SF7">
    <property type="entry name" value="2,5-DIAMINO-6-RIBOSYLAMINO-4(3H)-PYRIMIDINONE 5'-PHOSPHATE REDUCTASE"/>
    <property type="match status" value="1"/>
</dbReference>
<comment type="cofactor">
    <cofactor evidence="13 16">
        <name>Zn(2+)</name>
        <dbReference type="ChEBI" id="CHEBI:29105"/>
    </cofactor>
    <text evidence="13 16">Binds 1 zinc ion.</text>
</comment>
<dbReference type="SUPFAM" id="SSF53927">
    <property type="entry name" value="Cytidine deaminase-like"/>
    <property type="match status" value="1"/>
</dbReference>
<evidence type="ECO:0000256" key="7">
    <source>
        <dbReference type="ARBA" id="ARBA00022723"/>
    </source>
</evidence>
<sequence>MNTTAFSDLDKYYMAHAILLAKKGRFTSSPNPNVGCVIVANNIIVGEGYHQKAGLGHAEVNALAIAKDKAMGATCYVTLEPCSHFGRTPPCALALTKAGIKRVIIAMVDPNPKVAGDGIKILEKAGIKVDLGLLKNEAMDLNRGFIKRMQVKEPRVTVKLASSLDGKTALKNGQSQWITGPAARCDVQYFRALQSAVLTGSATVIADNPSLNVRYESLKNHLDFDLTLRPAEIRQPIRIILDSHNKITLKEKLFSLEGKVLLVSLLPRDDLPKNKNQFSADIEQLIGTDDGHGRINLKVLLTQLSDYEINDLWVEAGATLAGEFFNHQLVDQFILYQAPKLMGSQARDLVNLPDYSKMIEVVQLSLQSVVLIGNDIRIISNITSDRG</sequence>
<dbReference type="PANTHER" id="PTHR38011">
    <property type="entry name" value="DIHYDROFOLATE REDUCTASE FAMILY PROTEIN (AFU_ORTHOLOGUE AFUA_8G06820)"/>
    <property type="match status" value="1"/>
</dbReference>
<dbReference type="InterPro" id="IPR002734">
    <property type="entry name" value="RibDG_C"/>
</dbReference>
<comment type="similarity">
    <text evidence="5 13">In the C-terminal section; belongs to the HTP reductase family.</text>
</comment>
<protein>
    <recommendedName>
        <fullName evidence="13">Riboflavin biosynthesis protein RibD</fullName>
    </recommendedName>
    <domain>
        <recommendedName>
            <fullName evidence="13">Diaminohydroxyphosphoribosylaminopyrimidine deaminase</fullName>
            <shortName evidence="13">DRAP deaminase</shortName>
            <ecNumber evidence="13">3.5.4.26</ecNumber>
        </recommendedName>
        <alternativeName>
            <fullName evidence="13">Riboflavin-specific deaminase</fullName>
        </alternativeName>
    </domain>
    <domain>
        <recommendedName>
            <fullName evidence="13">5-amino-6-(5-phosphoribosylamino)uracil reductase</fullName>
            <ecNumber evidence="13">1.1.1.193</ecNumber>
        </recommendedName>
        <alternativeName>
            <fullName evidence="13">HTP reductase</fullName>
        </alternativeName>
    </domain>
</protein>
<dbReference type="GO" id="GO:0009231">
    <property type="term" value="P:riboflavin biosynthetic process"/>
    <property type="evidence" value="ECO:0007669"/>
    <property type="project" value="UniProtKB-UniPathway"/>
</dbReference>
<feature type="binding site" evidence="15">
    <location>
        <position position="177"/>
    </location>
    <ligand>
        <name>NADP(+)</name>
        <dbReference type="ChEBI" id="CHEBI:58349"/>
    </ligand>
</feature>
<dbReference type="CDD" id="cd01284">
    <property type="entry name" value="Riboflavin_deaminase-reductase"/>
    <property type="match status" value="1"/>
</dbReference>
<evidence type="ECO:0000256" key="4">
    <source>
        <dbReference type="ARBA" id="ARBA00005259"/>
    </source>
</evidence>
<feature type="binding site" evidence="15">
    <location>
        <position position="161"/>
    </location>
    <ligand>
        <name>NADP(+)</name>
        <dbReference type="ChEBI" id="CHEBI:58349"/>
    </ligand>
</feature>
<dbReference type="InterPro" id="IPR016193">
    <property type="entry name" value="Cytidine_deaminase-like"/>
</dbReference>
<dbReference type="NCBIfam" id="TIGR00326">
    <property type="entry name" value="eubact_ribD"/>
    <property type="match status" value="1"/>
</dbReference>
<evidence type="ECO:0000256" key="3">
    <source>
        <dbReference type="ARBA" id="ARBA00004910"/>
    </source>
</evidence>
<dbReference type="InterPro" id="IPR050765">
    <property type="entry name" value="Riboflavin_Biosynth_HTPR"/>
</dbReference>
<evidence type="ECO:0000256" key="14">
    <source>
        <dbReference type="PIRSR" id="PIRSR006769-1"/>
    </source>
</evidence>
<dbReference type="HOGENOM" id="CLU_036590_1_2_6"/>
<dbReference type="GO" id="GO:0008835">
    <property type="term" value="F:diaminohydroxyphosphoribosylaminopyrimidine deaminase activity"/>
    <property type="evidence" value="ECO:0007669"/>
    <property type="project" value="UniProtKB-EC"/>
</dbReference>
<dbReference type="eggNOG" id="COG1985">
    <property type="taxonomic scope" value="Bacteria"/>
</dbReference>
<organism evidence="18 19">
    <name type="scientific">Psychromonas ingrahamii (strain DSM 17664 / CCUG 51855 / 37)</name>
    <dbReference type="NCBI Taxonomy" id="357804"/>
    <lineage>
        <taxon>Bacteria</taxon>
        <taxon>Pseudomonadati</taxon>
        <taxon>Pseudomonadota</taxon>
        <taxon>Gammaproteobacteria</taxon>
        <taxon>Alteromonadales</taxon>
        <taxon>Psychromonadaceae</taxon>
        <taxon>Psychromonas</taxon>
    </lineage>
</organism>
<feature type="binding site" evidence="15">
    <location>
        <position position="191"/>
    </location>
    <ligand>
        <name>substrate</name>
    </ligand>
</feature>
<dbReference type="SUPFAM" id="SSF53597">
    <property type="entry name" value="Dihydrofolate reductase-like"/>
    <property type="match status" value="1"/>
</dbReference>
<accession>A1SUU2</accession>
<evidence type="ECO:0000259" key="17">
    <source>
        <dbReference type="PROSITE" id="PS51747"/>
    </source>
</evidence>
<comment type="pathway">
    <text evidence="2 13">Cofactor biosynthesis; riboflavin biosynthesis; 5-amino-6-(D-ribitylamino)uracil from GTP: step 2/4.</text>
</comment>
<name>A1SUU2_PSYIN</name>